<accession>A0ABD1YQZ8</accession>
<gene>
    <name evidence="1" type="ORF">R1flu_004677</name>
</gene>
<keyword evidence="2" id="KW-1185">Reference proteome</keyword>
<evidence type="ECO:0000313" key="1">
    <source>
        <dbReference type="EMBL" id="KAL2633198.1"/>
    </source>
</evidence>
<name>A0ABD1YQZ8_9MARC</name>
<protein>
    <submittedName>
        <fullName evidence="1">Uncharacterized protein</fullName>
    </submittedName>
</protein>
<comment type="caution">
    <text evidence="1">The sequence shown here is derived from an EMBL/GenBank/DDBJ whole genome shotgun (WGS) entry which is preliminary data.</text>
</comment>
<dbReference type="EMBL" id="JBHFFA010000003">
    <property type="protein sequence ID" value="KAL2633198.1"/>
    <property type="molecule type" value="Genomic_DNA"/>
</dbReference>
<dbReference type="AlphaFoldDB" id="A0ABD1YQZ8"/>
<sequence length="130" mass="13998">MFARWPSIPHPPRLFINALPSSVIRAVRATVCTLIRSSGFVPLCSYAAPLRSVRHSTHQTPVATLVSLGLTNVCTLLPFRVSEFLLPKVRLPLFFVLASNVGPSSSSSGSFLAVSSSHCLTSVAVSTFTW</sequence>
<reference evidence="1 2" key="1">
    <citation type="submission" date="2024-09" db="EMBL/GenBank/DDBJ databases">
        <title>Chromosome-scale assembly of Riccia fluitans.</title>
        <authorList>
            <person name="Paukszto L."/>
            <person name="Sawicki J."/>
            <person name="Karawczyk K."/>
            <person name="Piernik-Szablinska J."/>
            <person name="Szczecinska M."/>
            <person name="Mazdziarz M."/>
        </authorList>
    </citation>
    <scope>NUCLEOTIDE SEQUENCE [LARGE SCALE GENOMIC DNA]</scope>
    <source>
        <strain evidence="1">Rf_01</strain>
        <tissue evidence="1">Aerial parts of the thallus</tissue>
    </source>
</reference>
<proteinExistence type="predicted"/>
<evidence type="ECO:0000313" key="2">
    <source>
        <dbReference type="Proteomes" id="UP001605036"/>
    </source>
</evidence>
<dbReference type="Proteomes" id="UP001605036">
    <property type="component" value="Unassembled WGS sequence"/>
</dbReference>
<organism evidence="1 2">
    <name type="scientific">Riccia fluitans</name>
    <dbReference type="NCBI Taxonomy" id="41844"/>
    <lineage>
        <taxon>Eukaryota</taxon>
        <taxon>Viridiplantae</taxon>
        <taxon>Streptophyta</taxon>
        <taxon>Embryophyta</taxon>
        <taxon>Marchantiophyta</taxon>
        <taxon>Marchantiopsida</taxon>
        <taxon>Marchantiidae</taxon>
        <taxon>Marchantiales</taxon>
        <taxon>Ricciaceae</taxon>
        <taxon>Riccia</taxon>
    </lineage>
</organism>